<sequence length="405" mass="42598">MAPALSAVLGSGAAGSEVAGAAVLAKGELALVGTITGLTAFLLLSVLLLLLCASCQGQKKGGPPGDHENLMNGVSEKETCSQSVESHGTDLAVSSSHNGPLTSGTVLTDTMDTSPQPSEDMLSSQSEIRSSKYHQDRELPSIPPTDSLKAAAVDAQVTSGDGTYEVLKESTSRDVSVEDCLYETVKELKDIGLPNGTLSPEEPPAPLLNGHPSPATPDHTMLPNGVEYASVNLSKKSRYSTDLEARRSAAIVNSEEPEEEKPPPVPDKVLDENENQQIPNGRLHSPLLTPELQDKVSPDSELSDLYSTVAKNPVKEAENDYSSIGEIKGIMPESTSSDLYATVGDEYSMVSGSQPSEGLTENAEPGYETIKISKASEEAHLGNGIVEPDYESVGELGLNGDISRL</sequence>
<dbReference type="GO" id="GO:0035556">
    <property type="term" value="P:intracellular signal transduction"/>
    <property type="evidence" value="ECO:0007669"/>
    <property type="project" value="InterPro"/>
</dbReference>
<keyword evidence="1" id="KW-1185">Reference proteome</keyword>
<dbReference type="Pfam" id="PF15347">
    <property type="entry name" value="PAG"/>
    <property type="match status" value="1"/>
</dbReference>
<dbReference type="ZFIN" id="ZDB-GENE-060503-586">
    <property type="gene designation" value="pag1"/>
</dbReference>
<evidence type="ECO:0000313" key="1">
    <source>
        <dbReference type="Proteomes" id="UP000000437"/>
    </source>
</evidence>
<dbReference type="Proteomes" id="UP000000437">
    <property type="component" value="Chromosome 19"/>
</dbReference>
<dbReference type="CTD" id="55824"/>
<dbReference type="GO" id="GO:0050868">
    <property type="term" value="P:negative regulation of T cell activation"/>
    <property type="evidence" value="ECO:0007669"/>
    <property type="project" value="InterPro"/>
</dbReference>
<organism evidence="1 2">
    <name type="scientific">Danio rerio</name>
    <name type="common">Zebrafish</name>
    <name type="synonym">Brachydanio rerio</name>
    <dbReference type="NCBI Taxonomy" id="7955"/>
    <lineage>
        <taxon>Eukaryota</taxon>
        <taxon>Metazoa</taxon>
        <taxon>Chordata</taxon>
        <taxon>Craniata</taxon>
        <taxon>Vertebrata</taxon>
        <taxon>Euteleostomi</taxon>
        <taxon>Actinopterygii</taxon>
        <taxon>Neopterygii</taxon>
        <taxon>Teleostei</taxon>
        <taxon>Ostariophysi</taxon>
        <taxon>Cypriniformes</taxon>
        <taxon>Danionidae</taxon>
        <taxon>Danioninae</taxon>
        <taxon>Danio</taxon>
    </lineage>
</organism>
<dbReference type="GO" id="GO:0045121">
    <property type="term" value="C:membrane raft"/>
    <property type="evidence" value="ECO:0007669"/>
    <property type="project" value="InterPro"/>
</dbReference>
<reference evidence="2" key="1">
    <citation type="submission" date="2025-08" db="UniProtKB">
        <authorList>
            <consortium name="RefSeq"/>
        </authorList>
    </citation>
    <scope>IDENTIFICATION</scope>
    <source>
        <strain evidence="2">Tuebingen</strain>
        <tissue evidence="2">Fibroblasts and whole tissue</tissue>
    </source>
</reference>
<dbReference type="KEGG" id="dre:100034498"/>
<dbReference type="PANTHER" id="PTHR16322">
    <property type="entry name" value="PHOSPHOPROTEIN ASSOCIATED WITH GLYCOSPHINGOLIPID-ENRICHED MICRODOMAINS 1"/>
    <property type="match status" value="1"/>
</dbReference>
<dbReference type="InterPro" id="IPR032748">
    <property type="entry name" value="PAG"/>
</dbReference>
<evidence type="ECO:0000313" key="2">
    <source>
        <dbReference type="RefSeq" id="XP_003200660.2"/>
    </source>
</evidence>
<dbReference type="RefSeq" id="XP_003200660.2">
    <property type="nucleotide sequence ID" value="XM_003200612.7"/>
</dbReference>
<dbReference type="AGR" id="ZFIN:ZDB-GENE-060503-586"/>
<protein>
    <submittedName>
        <fullName evidence="2">Phosphoprotein associated with glycosphingolipid-enriched microdomains 1</fullName>
    </submittedName>
</protein>
<dbReference type="OMA" id="QCRDITR"/>
<dbReference type="GO" id="GO:0005886">
    <property type="term" value="C:plasma membrane"/>
    <property type="evidence" value="ECO:0007669"/>
    <property type="project" value="InterPro"/>
</dbReference>
<dbReference type="STRING" id="7955.ENSDARP00000119853"/>
<dbReference type="Reactome" id="R-DRE-202427">
    <property type="pathway name" value="Phosphorylation of CD3 and TCR zeta chains"/>
</dbReference>
<dbReference type="PANTHER" id="PTHR16322:SF0">
    <property type="entry name" value="PHOSPHOPROTEIN ASSOCIATED WITH GLYCOSPHINGOLIPID-ENRICHED MICRODOMAINS 1"/>
    <property type="match status" value="1"/>
</dbReference>
<name>A0ACD6B6R8_DANRE</name>
<accession>A0ACD6B6R8</accession>
<dbReference type="OrthoDB" id="9874312at2759"/>
<evidence type="ECO:0000313" key="3">
    <source>
        <dbReference type="ZFIN" id="ZDB-GENE-060503-586"/>
    </source>
</evidence>
<proteinExistence type="predicted"/>
<dbReference type="Bgee" id="ENSDARG00000055875">
    <property type="expression patterns" value="Expressed in swim bladder and 22 other cell types or tissues"/>
</dbReference>
<dbReference type="GeneTree" id="ENSGT00390000002061"/>
<gene>
    <name evidence="2 3" type="primary">pag1</name>
</gene>